<dbReference type="InterPro" id="IPR050745">
    <property type="entry name" value="Multifunctional_regulatory"/>
</dbReference>
<dbReference type="EMBL" id="JAULSW010000005">
    <property type="protein sequence ID" value="KAK3381196.1"/>
    <property type="molecule type" value="Genomic_DNA"/>
</dbReference>
<dbReference type="SUPFAM" id="SSF48403">
    <property type="entry name" value="Ankyrin repeat"/>
    <property type="match status" value="1"/>
</dbReference>
<evidence type="ECO:0000256" key="1">
    <source>
        <dbReference type="ARBA" id="ARBA00022737"/>
    </source>
</evidence>
<gene>
    <name evidence="4" type="ORF">B0H63DRAFT_450562</name>
</gene>
<protein>
    <recommendedName>
        <fullName evidence="6">Ankyrin repeat protein</fullName>
    </recommendedName>
</protein>
<sequence>MGGGCDPSLADRSGKSALSVLVKFRFANVLASIAHEANVTKFDSIEGADLEVLNQSGQTPLHMALETISPYELSPDMRLDPPVDTPKKTWEYLQSFGRVKPHEKYPLYAAATCRTPMNEGEGRKGLRSGAEMIRLPLAHGANPYAHFRGPGGPRTNSTGSRSIPGGSDESEEEFDNLTVIHETISLSQNSRTAYAIEPFLELQALDLERRDSKGQTLLLAACRSSLAEMVSVDCGGGRQKDQLLVEVLIDRGADVAASDNKGRTALHLPFIFLSGEKQIPQDSLQAGGSHGNSVARQKKNSDERTPWQLLEEAGADFMIDNKGRNLLQVVAQREGSEDWFEAFISKGLDPASQDNDRLSSLDVAAACGNEIILAMFEKDGDKKVARLKDRGDSKTLGSTDTLTTRRKTTCNNFWEDDKGFSHDPLRFGCRPY</sequence>
<name>A0AAE0NGN0_9PEZI</name>
<feature type="region of interest" description="Disordered" evidence="3">
    <location>
        <begin position="143"/>
        <end position="173"/>
    </location>
</feature>
<feature type="compositionally biased region" description="Polar residues" evidence="3">
    <location>
        <begin position="282"/>
        <end position="295"/>
    </location>
</feature>
<accession>A0AAE0NGN0</accession>
<reference evidence="4" key="1">
    <citation type="journal article" date="2023" name="Mol. Phylogenet. Evol.">
        <title>Genome-scale phylogeny and comparative genomics of the fungal order Sordariales.</title>
        <authorList>
            <person name="Hensen N."/>
            <person name="Bonometti L."/>
            <person name="Westerberg I."/>
            <person name="Brannstrom I.O."/>
            <person name="Guillou S."/>
            <person name="Cros-Aarteil S."/>
            <person name="Calhoun S."/>
            <person name="Haridas S."/>
            <person name="Kuo A."/>
            <person name="Mondo S."/>
            <person name="Pangilinan J."/>
            <person name="Riley R."/>
            <person name="LaButti K."/>
            <person name="Andreopoulos B."/>
            <person name="Lipzen A."/>
            <person name="Chen C."/>
            <person name="Yan M."/>
            <person name="Daum C."/>
            <person name="Ng V."/>
            <person name="Clum A."/>
            <person name="Steindorff A."/>
            <person name="Ohm R.A."/>
            <person name="Martin F."/>
            <person name="Silar P."/>
            <person name="Natvig D.O."/>
            <person name="Lalanne C."/>
            <person name="Gautier V."/>
            <person name="Ament-Velasquez S.L."/>
            <person name="Kruys A."/>
            <person name="Hutchinson M.I."/>
            <person name="Powell A.J."/>
            <person name="Barry K."/>
            <person name="Miller A.N."/>
            <person name="Grigoriev I.V."/>
            <person name="Debuchy R."/>
            <person name="Gladieux P."/>
            <person name="Hiltunen Thoren M."/>
            <person name="Johannesson H."/>
        </authorList>
    </citation>
    <scope>NUCLEOTIDE SEQUENCE</scope>
    <source>
        <strain evidence="4">CBS 232.78</strain>
    </source>
</reference>
<keyword evidence="5" id="KW-1185">Reference proteome</keyword>
<dbReference type="PANTHER" id="PTHR24189">
    <property type="entry name" value="MYOTROPHIN"/>
    <property type="match status" value="1"/>
</dbReference>
<comment type="caution">
    <text evidence="4">The sequence shown here is derived from an EMBL/GenBank/DDBJ whole genome shotgun (WGS) entry which is preliminary data.</text>
</comment>
<dbReference type="InterPro" id="IPR036770">
    <property type="entry name" value="Ankyrin_rpt-contain_sf"/>
</dbReference>
<dbReference type="AlphaFoldDB" id="A0AAE0NGN0"/>
<organism evidence="4 5">
    <name type="scientific">Podospora didyma</name>
    <dbReference type="NCBI Taxonomy" id="330526"/>
    <lineage>
        <taxon>Eukaryota</taxon>
        <taxon>Fungi</taxon>
        <taxon>Dikarya</taxon>
        <taxon>Ascomycota</taxon>
        <taxon>Pezizomycotina</taxon>
        <taxon>Sordariomycetes</taxon>
        <taxon>Sordariomycetidae</taxon>
        <taxon>Sordariales</taxon>
        <taxon>Podosporaceae</taxon>
        <taxon>Podospora</taxon>
    </lineage>
</organism>
<keyword evidence="1" id="KW-0677">Repeat</keyword>
<dbReference type="PANTHER" id="PTHR24189:SF50">
    <property type="entry name" value="ANKYRIN REPEAT AND SOCS BOX PROTEIN 2"/>
    <property type="match status" value="1"/>
</dbReference>
<proteinExistence type="predicted"/>
<evidence type="ECO:0000256" key="2">
    <source>
        <dbReference type="ARBA" id="ARBA00023043"/>
    </source>
</evidence>
<evidence type="ECO:0000313" key="5">
    <source>
        <dbReference type="Proteomes" id="UP001285441"/>
    </source>
</evidence>
<reference evidence="4" key="2">
    <citation type="submission" date="2023-06" db="EMBL/GenBank/DDBJ databases">
        <authorList>
            <consortium name="Lawrence Berkeley National Laboratory"/>
            <person name="Haridas S."/>
            <person name="Hensen N."/>
            <person name="Bonometti L."/>
            <person name="Westerberg I."/>
            <person name="Brannstrom I.O."/>
            <person name="Guillou S."/>
            <person name="Cros-Aarteil S."/>
            <person name="Calhoun S."/>
            <person name="Kuo A."/>
            <person name="Mondo S."/>
            <person name="Pangilinan J."/>
            <person name="Riley R."/>
            <person name="LaButti K."/>
            <person name="Andreopoulos B."/>
            <person name="Lipzen A."/>
            <person name="Chen C."/>
            <person name="Yanf M."/>
            <person name="Daum C."/>
            <person name="Ng V."/>
            <person name="Clum A."/>
            <person name="Steindorff A."/>
            <person name="Ohm R."/>
            <person name="Martin F."/>
            <person name="Silar P."/>
            <person name="Natvig D."/>
            <person name="Lalanne C."/>
            <person name="Gautier V."/>
            <person name="Ament-velasquez S.L."/>
            <person name="Kruys A."/>
            <person name="Hutchinson M.I."/>
            <person name="Powell A.J."/>
            <person name="Barry K."/>
            <person name="Miller A.N."/>
            <person name="Grigoriev I.V."/>
            <person name="Debuchy R."/>
            <person name="Gladieux P."/>
            <person name="Thoren M.H."/>
            <person name="Johannesson H."/>
        </authorList>
    </citation>
    <scope>NUCLEOTIDE SEQUENCE</scope>
    <source>
        <strain evidence="4">CBS 232.78</strain>
    </source>
</reference>
<feature type="region of interest" description="Disordered" evidence="3">
    <location>
        <begin position="282"/>
        <end position="304"/>
    </location>
</feature>
<keyword evidence="2" id="KW-0040">ANK repeat</keyword>
<evidence type="ECO:0000256" key="3">
    <source>
        <dbReference type="SAM" id="MobiDB-lite"/>
    </source>
</evidence>
<dbReference type="Proteomes" id="UP001285441">
    <property type="component" value="Unassembled WGS sequence"/>
</dbReference>
<evidence type="ECO:0000313" key="4">
    <source>
        <dbReference type="EMBL" id="KAK3381196.1"/>
    </source>
</evidence>
<dbReference type="Gene3D" id="1.25.40.20">
    <property type="entry name" value="Ankyrin repeat-containing domain"/>
    <property type="match status" value="2"/>
</dbReference>
<evidence type="ECO:0008006" key="6">
    <source>
        <dbReference type="Google" id="ProtNLM"/>
    </source>
</evidence>